<evidence type="ECO:0000313" key="9">
    <source>
        <dbReference type="Proteomes" id="UP000241868"/>
    </source>
</evidence>
<dbReference type="RefSeq" id="WP_106741556.1">
    <property type="nucleotide sequence ID" value="NZ_PXYY01000035.1"/>
</dbReference>
<gene>
    <name evidence="8" type="ORF">C7N83_06810</name>
</gene>
<keyword evidence="4 7" id="KW-0812">Transmembrane</keyword>
<dbReference type="GO" id="GO:0022857">
    <property type="term" value="F:transmembrane transporter activity"/>
    <property type="evidence" value="ECO:0007669"/>
    <property type="project" value="InterPro"/>
</dbReference>
<feature type="transmembrane region" description="Helical" evidence="7">
    <location>
        <begin position="169"/>
        <end position="190"/>
    </location>
</feature>
<evidence type="ECO:0000256" key="4">
    <source>
        <dbReference type="ARBA" id="ARBA00022692"/>
    </source>
</evidence>
<dbReference type="PANTHER" id="PTHR30509">
    <property type="entry name" value="P-HYDROXYBENZOIC ACID EFFLUX PUMP SUBUNIT-RELATED"/>
    <property type="match status" value="1"/>
</dbReference>
<keyword evidence="6 7" id="KW-0472">Membrane</keyword>
<feature type="transmembrane region" description="Helical" evidence="7">
    <location>
        <begin position="71"/>
        <end position="90"/>
    </location>
</feature>
<evidence type="ECO:0000256" key="3">
    <source>
        <dbReference type="ARBA" id="ARBA00022475"/>
    </source>
</evidence>
<dbReference type="Pfam" id="PF04632">
    <property type="entry name" value="FUSC"/>
    <property type="match status" value="1"/>
</dbReference>
<evidence type="ECO:0000256" key="7">
    <source>
        <dbReference type="SAM" id="Phobius"/>
    </source>
</evidence>
<feature type="transmembrane region" description="Helical" evidence="7">
    <location>
        <begin position="47"/>
        <end position="65"/>
    </location>
</feature>
<organism evidence="8 9">
    <name type="scientific">Neisseria iguanae</name>
    <dbReference type="NCBI Taxonomy" id="90242"/>
    <lineage>
        <taxon>Bacteria</taxon>
        <taxon>Pseudomonadati</taxon>
        <taxon>Pseudomonadota</taxon>
        <taxon>Betaproteobacteria</taxon>
        <taxon>Neisseriales</taxon>
        <taxon>Neisseriaceae</taxon>
        <taxon>Neisseria</taxon>
    </lineage>
</organism>
<dbReference type="OrthoDB" id="6653789at2"/>
<evidence type="ECO:0000256" key="5">
    <source>
        <dbReference type="ARBA" id="ARBA00022989"/>
    </source>
</evidence>
<proteinExistence type="predicted"/>
<evidence type="ECO:0000256" key="6">
    <source>
        <dbReference type="ARBA" id="ARBA00023136"/>
    </source>
</evidence>
<accession>A0A2P7U026</accession>
<comment type="subcellular location">
    <subcellularLocation>
        <location evidence="1">Cell membrane</location>
        <topology evidence="1">Multi-pass membrane protein</topology>
    </subcellularLocation>
</comment>
<dbReference type="PANTHER" id="PTHR30509:SF9">
    <property type="entry name" value="MULTIDRUG RESISTANCE PROTEIN MDTO"/>
    <property type="match status" value="1"/>
</dbReference>
<dbReference type="InterPro" id="IPR006726">
    <property type="entry name" value="PHBA_efflux_AaeB/fusaric-R"/>
</dbReference>
<evidence type="ECO:0000256" key="1">
    <source>
        <dbReference type="ARBA" id="ARBA00004651"/>
    </source>
</evidence>
<feature type="transmembrane region" description="Helical" evidence="7">
    <location>
        <begin position="97"/>
        <end position="114"/>
    </location>
</feature>
<sequence length="401" mass="45831">MRPFTFKKPSFFKTSAFSRRHAPARAHFAEGWLNSYERYRYRRLIHAVRLGLAVVFATLLARLPQVEHGEWIGMTVFVVLGMLQFQGAIYSKAVERMLGTVIGLVVGLSVLWLNQHYFHGGILFYMAVGVLGALSGWAAVGKNGYMPMLAGLTMCMLIGDSSLDWLDSGVVRALNVLIGAVIAIGAAKLLPLRSTLMWRFMLADNLTECSRIIAEVSNGRRMTRERLAQNRIKMKQINTRLVKSRSHLDAMSGESHISKPTMESMQLAHRKIVNSTELLLTTSAKLQQPDISEDEAKLINHQFARLQRELRLTVRLIKGHYARRIRFDNSPNPELEKLAQHLPFDWQGFLWLGANTRSEVAGLVILLQRMRRRWLDTYELQRLRTYLLERRDGISEEEQDV</sequence>
<comment type="caution">
    <text evidence="8">The sequence shown here is derived from an EMBL/GenBank/DDBJ whole genome shotgun (WGS) entry which is preliminary data.</text>
</comment>
<evidence type="ECO:0000256" key="2">
    <source>
        <dbReference type="ARBA" id="ARBA00022448"/>
    </source>
</evidence>
<dbReference type="EMBL" id="PXYY01000035">
    <property type="protein sequence ID" value="PSJ80332.1"/>
    <property type="molecule type" value="Genomic_DNA"/>
</dbReference>
<feature type="transmembrane region" description="Helical" evidence="7">
    <location>
        <begin position="120"/>
        <end position="140"/>
    </location>
</feature>
<protein>
    <submittedName>
        <fullName evidence="8">FUSC family protein</fullName>
    </submittedName>
</protein>
<keyword evidence="9" id="KW-1185">Reference proteome</keyword>
<evidence type="ECO:0000313" key="8">
    <source>
        <dbReference type="EMBL" id="PSJ80332.1"/>
    </source>
</evidence>
<dbReference type="GO" id="GO:0005886">
    <property type="term" value="C:plasma membrane"/>
    <property type="evidence" value="ECO:0007669"/>
    <property type="project" value="UniProtKB-SubCell"/>
</dbReference>
<name>A0A2P7U026_9NEIS</name>
<keyword evidence="3" id="KW-1003">Cell membrane</keyword>
<keyword evidence="5 7" id="KW-1133">Transmembrane helix</keyword>
<dbReference type="AlphaFoldDB" id="A0A2P7U026"/>
<dbReference type="Proteomes" id="UP000241868">
    <property type="component" value="Unassembled WGS sequence"/>
</dbReference>
<reference evidence="8 9" key="1">
    <citation type="submission" date="2018-03" db="EMBL/GenBank/DDBJ databases">
        <title>Neisseria weixii sp. nov., isolated from the intestinal contents of Tibetan Plateau pika (Ochotona curzoniae) in Yushu, Qinghai Province, China.</title>
        <authorList>
            <person name="Gui Z."/>
        </authorList>
    </citation>
    <scope>NUCLEOTIDE SEQUENCE [LARGE SCALE GENOMIC DNA]</scope>
    <source>
        <strain evidence="8 9">ATCC 51483</strain>
    </source>
</reference>
<keyword evidence="2" id="KW-0813">Transport</keyword>